<accession>B9TIB9</accession>
<evidence type="ECO:0000313" key="2">
    <source>
        <dbReference type="Proteomes" id="UP000008311"/>
    </source>
</evidence>
<proteinExistence type="predicted"/>
<name>B9TIB9_RICCO</name>
<protein>
    <submittedName>
        <fullName evidence="1">Uncharacterized protein</fullName>
    </submittedName>
</protein>
<reference evidence="2" key="1">
    <citation type="journal article" date="2010" name="Nat. Biotechnol.">
        <title>Draft genome sequence of the oilseed species Ricinus communis.</title>
        <authorList>
            <person name="Chan A.P."/>
            <person name="Crabtree J."/>
            <person name="Zhao Q."/>
            <person name="Lorenzi H."/>
            <person name="Orvis J."/>
            <person name="Puiu D."/>
            <person name="Melake-Berhan A."/>
            <person name="Jones K.M."/>
            <person name="Redman J."/>
            <person name="Chen G."/>
            <person name="Cahoon E.B."/>
            <person name="Gedil M."/>
            <person name="Stanke M."/>
            <person name="Haas B.J."/>
            <person name="Wortman J.R."/>
            <person name="Fraser-Liggett C.M."/>
            <person name="Ravel J."/>
            <person name="Rabinowicz P.D."/>
        </authorList>
    </citation>
    <scope>NUCLEOTIDE SEQUENCE [LARGE SCALE GENOMIC DNA]</scope>
    <source>
        <strain evidence="2">cv. Hale</strain>
    </source>
</reference>
<gene>
    <name evidence="1" type="ORF">RCOM_1803570</name>
</gene>
<keyword evidence="2" id="KW-1185">Reference proteome</keyword>
<feature type="non-terminal residue" evidence="1">
    <location>
        <position position="108"/>
    </location>
</feature>
<dbReference type="AlphaFoldDB" id="B9TIB9"/>
<organism evidence="1 2">
    <name type="scientific">Ricinus communis</name>
    <name type="common">Castor bean</name>
    <dbReference type="NCBI Taxonomy" id="3988"/>
    <lineage>
        <taxon>Eukaryota</taxon>
        <taxon>Viridiplantae</taxon>
        <taxon>Streptophyta</taxon>
        <taxon>Embryophyta</taxon>
        <taxon>Tracheophyta</taxon>
        <taxon>Spermatophyta</taxon>
        <taxon>Magnoliopsida</taxon>
        <taxon>eudicotyledons</taxon>
        <taxon>Gunneridae</taxon>
        <taxon>Pentapetalae</taxon>
        <taxon>rosids</taxon>
        <taxon>fabids</taxon>
        <taxon>Malpighiales</taxon>
        <taxon>Euphorbiaceae</taxon>
        <taxon>Acalyphoideae</taxon>
        <taxon>Acalypheae</taxon>
        <taxon>Ricinus</taxon>
    </lineage>
</organism>
<dbReference type="EMBL" id="EQ982366">
    <property type="protein sequence ID" value="EEF24395.1"/>
    <property type="molecule type" value="Genomic_DNA"/>
</dbReference>
<feature type="non-terminal residue" evidence="1">
    <location>
        <position position="1"/>
    </location>
</feature>
<evidence type="ECO:0000313" key="1">
    <source>
        <dbReference type="EMBL" id="EEF24395.1"/>
    </source>
</evidence>
<dbReference type="Proteomes" id="UP000008311">
    <property type="component" value="Unassembled WGS sequence"/>
</dbReference>
<sequence>DKPARQLNWPAAAGLAAIAAALGFGAAHWTASRPVPATATEAPIVAPAPTKAAASTTEIAIPAEYLQVANIAIEAVASGGLDAEILATGTVSALPNNEAAILARASGN</sequence>
<dbReference type="InParanoid" id="B9TIB9"/>